<dbReference type="EMBL" id="JAAXLS010000003">
    <property type="protein sequence ID" value="NKQ52605.1"/>
    <property type="molecule type" value="Genomic_DNA"/>
</dbReference>
<feature type="domain" description="Mycothiol-dependent maleylpyruvate isomerase metal-binding" evidence="1">
    <location>
        <begin position="10"/>
        <end position="129"/>
    </location>
</feature>
<dbReference type="NCBIfam" id="TIGR03086">
    <property type="entry name" value="TIGR03086 family metal-binding protein"/>
    <property type="match status" value="1"/>
</dbReference>
<proteinExistence type="predicted"/>
<dbReference type="SUPFAM" id="SSF109854">
    <property type="entry name" value="DinB/YfiT-like putative metalloenzymes"/>
    <property type="match status" value="1"/>
</dbReference>
<keyword evidence="3" id="KW-1185">Reference proteome</keyword>
<dbReference type="Gene3D" id="1.20.120.450">
    <property type="entry name" value="dinb family like domain"/>
    <property type="match status" value="1"/>
</dbReference>
<dbReference type="Pfam" id="PF11716">
    <property type="entry name" value="MDMPI_N"/>
    <property type="match status" value="1"/>
</dbReference>
<gene>
    <name evidence="2" type="ORF">HFP15_06895</name>
</gene>
<comment type="caution">
    <text evidence="2">The sequence shown here is derived from an EMBL/GenBank/DDBJ whole genome shotgun (WGS) entry which is preliminary data.</text>
</comment>
<evidence type="ECO:0000259" key="1">
    <source>
        <dbReference type="Pfam" id="PF11716"/>
    </source>
</evidence>
<dbReference type="RefSeq" id="WP_168512673.1">
    <property type="nucleotide sequence ID" value="NZ_JAAXLS010000003.1"/>
</dbReference>
<evidence type="ECO:0000313" key="2">
    <source>
        <dbReference type="EMBL" id="NKQ52605.1"/>
    </source>
</evidence>
<dbReference type="InterPro" id="IPR017517">
    <property type="entry name" value="Maleyloyr_isom"/>
</dbReference>
<accession>A0ABX1IYL0</accession>
<dbReference type="InterPro" id="IPR024344">
    <property type="entry name" value="MDMPI_metal-binding"/>
</dbReference>
<dbReference type="Proteomes" id="UP000715441">
    <property type="component" value="Unassembled WGS sequence"/>
</dbReference>
<organism evidence="2 3">
    <name type="scientific">Amycolatopsis acididurans</name>
    <dbReference type="NCBI Taxonomy" id="2724524"/>
    <lineage>
        <taxon>Bacteria</taxon>
        <taxon>Bacillati</taxon>
        <taxon>Actinomycetota</taxon>
        <taxon>Actinomycetes</taxon>
        <taxon>Pseudonocardiales</taxon>
        <taxon>Pseudonocardiaceae</taxon>
        <taxon>Amycolatopsis</taxon>
    </lineage>
</organism>
<protein>
    <submittedName>
        <fullName evidence="2">TIGR03086 family protein</fullName>
    </submittedName>
</protein>
<dbReference type="InterPro" id="IPR017520">
    <property type="entry name" value="CHP03086"/>
</dbReference>
<dbReference type="NCBIfam" id="TIGR03083">
    <property type="entry name" value="maleylpyruvate isomerase family mycothiol-dependent enzyme"/>
    <property type="match status" value="1"/>
</dbReference>
<dbReference type="InterPro" id="IPR034660">
    <property type="entry name" value="DinB/YfiT-like"/>
</dbReference>
<reference evidence="2 3" key="1">
    <citation type="submission" date="2020-04" db="EMBL/GenBank/DDBJ databases">
        <title>Novel species.</title>
        <authorList>
            <person name="Teo W.F.A."/>
            <person name="Lipun K."/>
            <person name="Srisuk N."/>
            <person name="Duangmal K."/>
        </authorList>
    </citation>
    <scope>NUCLEOTIDE SEQUENCE [LARGE SCALE GENOMIC DNA]</scope>
    <source>
        <strain evidence="2 3">K13G38</strain>
    </source>
</reference>
<sequence>MNLLDAHGIALREFDRCVHLVKDDQWDAPTACADWSVRELLNHLVSEQLWVPHLLHGATLAEVGDRYDGDVLGADPVAAWETSSRSARQAWTEPGATQRRVHLSFGESDAEEYGWQMVTDLAVHGWDLAVGIGAPQPIPAELADTVLRVIGPQVPSWQGTGMFAPPVPVPDDAPAADHLVALLGRDPALAH</sequence>
<evidence type="ECO:0000313" key="3">
    <source>
        <dbReference type="Proteomes" id="UP000715441"/>
    </source>
</evidence>
<name>A0ABX1IYL0_9PSEU</name>